<dbReference type="SUPFAM" id="SSF52833">
    <property type="entry name" value="Thioredoxin-like"/>
    <property type="match status" value="1"/>
</dbReference>
<evidence type="ECO:0000313" key="2">
    <source>
        <dbReference type="Proteomes" id="UP000001296"/>
    </source>
</evidence>
<dbReference type="eggNOG" id="ENOG5033FHN">
    <property type="taxonomic scope" value="Bacteria"/>
</dbReference>
<sequence>MWDMTIHFLYFEGCPHSKETRAHLEEALTRLGLEDVPVQEVRIENQEDAERWRFPGSPTILVDGKDLVTGREPEEVGFTCRVYHLGGKTTGVLPVDVIVERLASFLPR</sequence>
<dbReference type="EMBL" id="CP001698">
    <property type="protein sequence ID" value="ADN02302.1"/>
    <property type="molecule type" value="Genomic_DNA"/>
</dbReference>
<gene>
    <name evidence="1" type="ordered locus">STHERM_c13620</name>
</gene>
<dbReference type="Proteomes" id="UP000001296">
    <property type="component" value="Chromosome"/>
</dbReference>
<name>E0RU81_WINT6</name>
<reference key="1">
    <citation type="submission" date="2009-08" db="EMBL/GenBank/DDBJ databases">
        <title>The genome sequence of Spirochaeta thermophila DSM6192.</title>
        <authorList>
            <person name="Angelov A."/>
            <person name="Mientus M."/>
            <person name="Wittenberg S."/>
            <person name="Lehmann R."/>
            <person name="Liesegang H."/>
            <person name="Daniel R."/>
            <person name="Liebl W."/>
        </authorList>
    </citation>
    <scope>NUCLEOTIDE SEQUENCE</scope>
    <source>
        <strain>DSM 6192</strain>
    </source>
</reference>
<dbReference type="InterPro" id="IPR036249">
    <property type="entry name" value="Thioredoxin-like_sf"/>
</dbReference>
<evidence type="ECO:0008006" key="3">
    <source>
        <dbReference type="Google" id="ProtNLM"/>
    </source>
</evidence>
<dbReference type="Gene3D" id="3.40.30.10">
    <property type="entry name" value="Glutaredoxin"/>
    <property type="match status" value="1"/>
</dbReference>
<reference evidence="1 2" key="2">
    <citation type="journal article" date="2010" name="J. Bacteriol.">
        <title>Genome sequence of the polysaccharide-degrading, thermophilic anaerobe Spirochaeta thermophila DSM 6192.</title>
        <authorList>
            <person name="Angelov A."/>
            <person name="Liebl S."/>
            <person name="Ballschmiter M."/>
            <person name="Bomeke M."/>
            <person name="Lehmann R."/>
            <person name="Liesegang H."/>
            <person name="Daniel R."/>
            <person name="Liebl W."/>
        </authorList>
    </citation>
    <scope>NUCLEOTIDE SEQUENCE [LARGE SCALE GENOMIC DNA]</scope>
    <source>
        <strain evidence="2">ATCC 49972 / DSM 6192 / RI 19.B1</strain>
    </source>
</reference>
<dbReference type="AlphaFoldDB" id="E0RU81"/>
<organism evidence="1 2">
    <name type="scientific">Winmispira thermophila (strain ATCC 49972 / DSM 6192 / RI 19.B1)</name>
    <name type="common">Spirochaeta thermophila</name>
    <dbReference type="NCBI Taxonomy" id="665571"/>
    <lineage>
        <taxon>Bacteria</taxon>
        <taxon>Pseudomonadati</taxon>
        <taxon>Spirochaetota</taxon>
        <taxon>Spirochaetia</taxon>
        <taxon>Winmispirales</taxon>
        <taxon>Winmispiraceae</taxon>
        <taxon>Winmispira</taxon>
    </lineage>
</organism>
<dbReference type="PaxDb" id="665571-STHERM_c13620"/>
<proteinExistence type="predicted"/>
<dbReference type="HOGENOM" id="CLU_133764_1_0_12"/>
<protein>
    <recommendedName>
        <fullName evidence="3">Alkylmercury lyase</fullName>
    </recommendedName>
</protein>
<dbReference type="KEGG" id="sta:STHERM_c13620"/>
<accession>E0RU81</accession>
<evidence type="ECO:0000313" key="1">
    <source>
        <dbReference type="EMBL" id="ADN02302.1"/>
    </source>
</evidence>